<dbReference type="PRINTS" id="PR00220">
    <property type="entry name" value="SYNAPTOPHYSN"/>
</dbReference>
<evidence type="ECO:0000256" key="8">
    <source>
        <dbReference type="SAM" id="Phobius"/>
    </source>
</evidence>
<dbReference type="EMBL" id="JASAOG010000219">
    <property type="protein sequence ID" value="KAK0043324.1"/>
    <property type="molecule type" value="Genomic_DNA"/>
</dbReference>
<feature type="transmembrane region" description="Helical" evidence="8">
    <location>
        <begin position="107"/>
        <end position="129"/>
    </location>
</feature>
<keyword evidence="3 7" id="KW-0812">Transmembrane</keyword>
<keyword evidence="6" id="KW-0325">Glycoprotein</keyword>
<feature type="transmembrane region" description="Helical" evidence="8">
    <location>
        <begin position="141"/>
        <end position="163"/>
    </location>
</feature>
<keyword evidence="12" id="KW-1185">Reference proteome</keyword>
<dbReference type="InterPro" id="IPR008253">
    <property type="entry name" value="Marvel"/>
</dbReference>
<accession>A0AAD8EYF0</accession>
<evidence type="ECO:0000313" key="12">
    <source>
        <dbReference type="Proteomes" id="UP001233172"/>
    </source>
</evidence>
<evidence type="ECO:0000256" key="3">
    <source>
        <dbReference type="ARBA" id="ARBA00022692"/>
    </source>
</evidence>
<feature type="domain" description="MARVEL" evidence="10">
    <location>
        <begin position="25"/>
        <end position="227"/>
    </location>
</feature>
<evidence type="ECO:0000256" key="5">
    <source>
        <dbReference type="ARBA" id="ARBA00023136"/>
    </source>
</evidence>
<evidence type="ECO:0000256" key="1">
    <source>
        <dbReference type="ARBA" id="ARBA00004141"/>
    </source>
</evidence>
<dbReference type="AlphaFoldDB" id="A0AAD8EYF0"/>
<feature type="chain" id="PRO_5041960728" evidence="9">
    <location>
        <begin position="31"/>
        <end position="250"/>
    </location>
</feature>
<dbReference type="Pfam" id="PF01284">
    <property type="entry name" value="MARVEL"/>
    <property type="match status" value="1"/>
</dbReference>
<reference evidence="11" key="2">
    <citation type="submission" date="2023-04" db="EMBL/GenBank/DDBJ databases">
        <authorList>
            <person name="Bu L."/>
            <person name="Lu L."/>
            <person name="Laidemitt M.R."/>
            <person name="Zhang S.M."/>
            <person name="Mutuku M."/>
            <person name="Mkoji G."/>
            <person name="Steinauer M."/>
            <person name="Loker E.S."/>
        </authorList>
    </citation>
    <scope>NUCLEOTIDE SEQUENCE</scope>
    <source>
        <strain evidence="11">KasaAsao</strain>
        <tissue evidence="11">Whole Snail</tissue>
    </source>
</reference>
<dbReference type="PANTHER" id="PTHR10306">
    <property type="entry name" value="SYNAPTOPHYSIN"/>
    <property type="match status" value="1"/>
</dbReference>
<evidence type="ECO:0000259" key="10">
    <source>
        <dbReference type="PROSITE" id="PS51225"/>
    </source>
</evidence>
<keyword evidence="4 8" id="KW-1133">Transmembrane helix</keyword>
<evidence type="ECO:0000313" key="11">
    <source>
        <dbReference type="EMBL" id="KAK0043324.1"/>
    </source>
</evidence>
<keyword evidence="5 7" id="KW-0472">Membrane</keyword>
<keyword evidence="9" id="KW-0732">Signal</keyword>
<comment type="caution">
    <text evidence="11">The sequence shown here is derived from an EMBL/GenBank/DDBJ whole genome shotgun (WGS) entry which is preliminary data.</text>
</comment>
<evidence type="ECO:0000256" key="4">
    <source>
        <dbReference type="ARBA" id="ARBA00022989"/>
    </source>
</evidence>
<evidence type="ECO:0000256" key="2">
    <source>
        <dbReference type="ARBA" id="ARBA00006476"/>
    </source>
</evidence>
<name>A0AAD8EYF0_BIOPF</name>
<comment type="similarity">
    <text evidence="2">Belongs to the synaptophysin/synaptobrevin family.</text>
</comment>
<reference evidence="11" key="1">
    <citation type="journal article" date="2023" name="PLoS Negl. Trop. Dis.">
        <title>A genome sequence for Biomphalaria pfeifferi, the major vector snail for the human-infecting parasite Schistosoma mansoni.</title>
        <authorList>
            <person name="Bu L."/>
            <person name="Lu L."/>
            <person name="Laidemitt M.R."/>
            <person name="Zhang S.M."/>
            <person name="Mutuku M."/>
            <person name="Mkoji G."/>
            <person name="Steinauer M."/>
            <person name="Loker E.S."/>
        </authorList>
    </citation>
    <scope>NUCLEOTIDE SEQUENCE</scope>
    <source>
        <strain evidence="11">KasaAsao</strain>
    </source>
</reference>
<dbReference type="Proteomes" id="UP001233172">
    <property type="component" value="Unassembled WGS sequence"/>
</dbReference>
<organism evidence="11 12">
    <name type="scientific">Biomphalaria pfeifferi</name>
    <name type="common">Bloodfluke planorb</name>
    <name type="synonym">Freshwater snail</name>
    <dbReference type="NCBI Taxonomy" id="112525"/>
    <lineage>
        <taxon>Eukaryota</taxon>
        <taxon>Metazoa</taxon>
        <taxon>Spiralia</taxon>
        <taxon>Lophotrochozoa</taxon>
        <taxon>Mollusca</taxon>
        <taxon>Gastropoda</taxon>
        <taxon>Heterobranchia</taxon>
        <taxon>Euthyneura</taxon>
        <taxon>Panpulmonata</taxon>
        <taxon>Hygrophila</taxon>
        <taxon>Lymnaeoidea</taxon>
        <taxon>Planorbidae</taxon>
        <taxon>Biomphalaria</taxon>
    </lineage>
</organism>
<dbReference type="PROSITE" id="PS51225">
    <property type="entry name" value="MARVEL"/>
    <property type="match status" value="1"/>
</dbReference>
<evidence type="ECO:0000256" key="7">
    <source>
        <dbReference type="PROSITE-ProRule" id="PRU00581"/>
    </source>
</evidence>
<dbReference type="GO" id="GO:0016020">
    <property type="term" value="C:membrane"/>
    <property type="evidence" value="ECO:0007669"/>
    <property type="project" value="UniProtKB-SubCell"/>
</dbReference>
<gene>
    <name evidence="11" type="ORF">Bpfe_027225</name>
</gene>
<proteinExistence type="inferred from homology"/>
<evidence type="ECO:0000256" key="6">
    <source>
        <dbReference type="ARBA" id="ARBA00023180"/>
    </source>
</evidence>
<comment type="subcellular location">
    <subcellularLocation>
        <location evidence="1">Membrane</location>
        <topology evidence="1">Multi-pass membrane protein</topology>
    </subcellularLocation>
</comment>
<feature type="signal peptide" evidence="9">
    <location>
        <begin position="1"/>
        <end position="30"/>
    </location>
</feature>
<sequence>MANIIPACGKQIVTFHLLFALCIKCPCWSGFCSRLSVEVLSIFAFATTTSHKSSTTFSITCANGTQPEDRTFYYSYPYDLESECFKLCDTDAKQFCLLSGSKSSAEFYVFVGVIVFLYCLAALVLYIFFDDMYRRNTRLVIVDFIISVVLTLLWIIASSAWAAGVSDVKTYTDPEEGGIFGSAQCQKDSCKVKSLGNFASLNVSLIFGFLNFGVWIGNLWFIYKETPWFKLTSKPPTEPDQHSPISGNNY</sequence>
<evidence type="ECO:0000256" key="9">
    <source>
        <dbReference type="SAM" id="SignalP"/>
    </source>
</evidence>
<dbReference type="GO" id="GO:0008021">
    <property type="term" value="C:synaptic vesicle"/>
    <property type="evidence" value="ECO:0007669"/>
    <property type="project" value="InterPro"/>
</dbReference>
<dbReference type="InterPro" id="IPR001285">
    <property type="entry name" value="Synaptophysin/porin"/>
</dbReference>
<feature type="transmembrane region" description="Helical" evidence="8">
    <location>
        <begin position="203"/>
        <end position="223"/>
    </location>
</feature>
<dbReference type="PANTHER" id="PTHR10306:SF17">
    <property type="entry name" value="MARVEL DOMAIN-CONTAINING PROTEIN"/>
    <property type="match status" value="1"/>
</dbReference>
<protein>
    <submittedName>
        <fullName evidence="11">Synaptoporin-like isoform X2</fullName>
    </submittedName>
</protein>